<keyword evidence="6" id="KW-1185">Reference proteome</keyword>
<comment type="caution">
    <text evidence="5">The sequence shown here is derived from an EMBL/GenBank/DDBJ whole genome shotgun (WGS) entry which is preliminary data.</text>
</comment>
<keyword evidence="4" id="KW-0812">Transmembrane</keyword>
<name>A0A426USG3_9ACTN</name>
<dbReference type="NCBIfam" id="TIGR00666">
    <property type="entry name" value="PBP4"/>
    <property type="match status" value="1"/>
</dbReference>
<sequence length="483" mass="48506">MSLSDNADPKVASSTPHARPAAPVAARPSKQGPRRRRRVLTGVLAALAVLVTVAAAGGLVWQISAVAAPRTGTITTPEAYPPAEPAPVLSTSNADAPVPDLSALLTGMLAGSAFNGTLGATFADALTGEVLFQQNGAAALAPASSMKVVTAVAALEHLGAEYRIPTTVVEGPTEDSVVLVAGGDPTLTLDGEGYYNEYAEGASLQELADLVLEARGGTAPATVYLDTSVFTDNPKAEGVPAGDLDTATAPMAPVMVDGGRTDNTLKYSPHHADPAMVAAEQFAELLGGAAVALGTADAGAAELAVVYSAPMAALVDSFILTSDNLLADAVALQTALAVEGEMTWAAMSTVHLATLEALGVDTTGLVFHDGSGLSPTNRMTADAFTLMLLGAAGSQSSSVFESLPVAGYSGTLDDRFGSAESGKGVVRAKTGTLTGVSSLTGSLTTLDGRQVIFSVITNGHSTAEADIEAALDEVAAAVAECGC</sequence>
<organism evidence="5 6">
    <name type="scientific">Glycomyces terrestris</name>
    <dbReference type="NCBI Taxonomy" id="2493553"/>
    <lineage>
        <taxon>Bacteria</taxon>
        <taxon>Bacillati</taxon>
        <taxon>Actinomycetota</taxon>
        <taxon>Actinomycetes</taxon>
        <taxon>Glycomycetales</taxon>
        <taxon>Glycomycetaceae</taxon>
        <taxon>Glycomyces</taxon>
    </lineage>
</organism>
<dbReference type="GO" id="GO:0000270">
    <property type="term" value="P:peptidoglycan metabolic process"/>
    <property type="evidence" value="ECO:0007669"/>
    <property type="project" value="TreeGrafter"/>
</dbReference>
<protein>
    <submittedName>
        <fullName evidence="5">D-alanyl-D-alanine carboxypeptidase/D-alanyl-D-alanine-endopeptidase</fullName>
        <ecNumber evidence="5">3.4.16.4</ecNumber>
    </submittedName>
</protein>
<dbReference type="Proteomes" id="UP000277256">
    <property type="component" value="Unassembled WGS sequence"/>
</dbReference>
<feature type="region of interest" description="Disordered" evidence="3">
    <location>
        <begin position="1"/>
        <end position="36"/>
    </location>
</feature>
<dbReference type="Gene3D" id="3.40.710.10">
    <property type="entry name" value="DD-peptidase/beta-lactamase superfamily"/>
    <property type="match status" value="2"/>
</dbReference>
<dbReference type="InterPro" id="IPR000667">
    <property type="entry name" value="Peptidase_S13"/>
</dbReference>
<dbReference type="EMBL" id="RSEB01000007">
    <property type="protein sequence ID" value="RRR96491.1"/>
    <property type="molecule type" value="Genomic_DNA"/>
</dbReference>
<dbReference type="OrthoDB" id="56883at2"/>
<dbReference type="SUPFAM" id="SSF56601">
    <property type="entry name" value="beta-lactamase/transpeptidase-like"/>
    <property type="match status" value="1"/>
</dbReference>
<dbReference type="GO" id="GO:0009002">
    <property type="term" value="F:serine-type D-Ala-D-Ala carboxypeptidase activity"/>
    <property type="evidence" value="ECO:0007669"/>
    <property type="project" value="UniProtKB-EC"/>
</dbReference>
<dbReference type="InterPro" id="IPR012338">
    <property type="entry name" value="Beta-lactam/transpept-like"/>
</dbReference>
<dbReference type="Pfam" id="PF02113">
    <property type="entry name" value="Peptidase_S13"/>
    <property type="match status" value="1"/>
</dbReference>
<dbReference type="AlphaFoldDB" id="A0A426USG3"/>
<accession>A0A426USG3</accession>
<dbReference type="PANTHER" id="PTHR30023">
    <property type="entry name" value="D-ALANYL-D-ALANINE CARBOXYPEPTIDASE"/>
    <property type="match status" value="1"/>
</dbReference>
<comment type="similarity">
    <text evidence="1">Belongs to the peptidase S13 family.</text>
</comment>
<feature type="transmembrane region" description="Helical" evidence="4">
    <location>
        <begin position="39"/>
        <end position="61"/>
    </location>
</feature>
<keyword evidence="2 5" id="KW-0378">Hydrolase</keyword>
<dbReference type="EC" id="3.4.16.4" evidence="5"/>
<evidence type="ECO:0000256" key="4">
    <source>
        <dbReference type="SAM" id="Phobius"/>
    </source>
</evidence>
<keyword evidence="4" id="KW-1133">Transmembrane helix</keyword>
<reference evidence="5 6" key="1">
    <citation type="submission" date="2018-12" db="EMBL/GenBank/DDBJ databases">
        <title>Glycomyces sp. YIM 121974 draft genome.</title>
        <authorList>
            <person name="Li Q."/>
        </authorList>
    </citation>
    <scope>NUCLEOTIDE SEQUENCE [LARGE SCALE GENOMIC DNA]</scope>
    <source>
        <strain evidence="5 6">YIM 121974</strain>
    </source>
</reference>
<feature type="compositionally biased region" description="Low complexity" evidence="3">
    <location>
        <begin position="16"/>
        <end position="28"/>
    </location>
</feature>
<dbReference type="PANTHER" id="PTHR30023:SF0">
    <property type="entry name" value="PENICILLIN-SENSITIVE CARBOXYPEPTIDASE A"/>
    <property type="match status" value="1"/>
</dbReference>
<evidence type="ECO:0000256" key="1">
    <source>
        <dbReference type="ARBA" id="ARBA00006096"/>
    </source>
</evidence>
<evidence type="ECO:0000313" key="5">
    <source>
        <dbReference type="EMBL" id="RRR96491.1"/>
    </source>
</evidence>
<gene>
    <name evidence="5" type="primary">dacB</name>
    <name evidence="5" type="ORF">EIW28_21910</name>
</gene>
<keyword evidence="5" id="KW-0645">Protease</keyword>
<dbReference type="PRINTS" id="PR00922">
    <property type="entry name" value="DADACBPTASE3"/>
</dbReference>
<evidence type="ECO:0000313" key="6">
    <source>
        <dbReference type="Proteomes" id="UP000277256"/>
    </source>
</evidence>
<dbReference type="GO" id="GO:0006508">
    <property type="term" value="P:proteolysis"/>
    <property type="evidence" value="ECO:0007669"/>
    <property type="project" value="InterPro"/>
</dbReference>
<keyword evidence="5" id="KW-0121">Carboxypeptidase</keyword>
<dbReference type="RefSeq" id="WP_125249846.1">
    <property type="nucleotide sequence ID" value="NZ_RSEB01000007.1"/>
</dbReference>
<evidence type="ECO:0000256" key="3">
    <source>
        <dbReference type="SAM" id="MobiDB-lite"/>
    </source>
</evidence>
<proteinExistence type="inferred from homology"/>
<keyword evidence="4" id="KW-0472">Membrane</keyword>
<evidence type="ECO:0000256" key="2">
    <source>
        <dbReference type="ARBA" id="ARBA00022801"/>
    </source>
</evidence>